<dbReference type="InterPro" id="IPR011650">
    <property type="entry name" value="Peptidase_M20_dimer"/>
</dbReference>
<dbReference type="EMBL" id="MELK01000044">
    <property type="protein sequence ID" value="OFW56543.1"/>
    <property type="molecule type" value="Genomic_DNA"/>
</dbReference>
<keyword evidence="1" id="KW-0645">Protease</keyword>
<dbReference type="GO" id="GO:0006508">
    <property type="term" value="P:proteolysis"/>
    <property type="evidence" value="ECO:0007669"/>
    <property type="project" value="UniProtKB-KW"/>
</dbReference>
<evidence type="ECO:0000256" key="2">
    <source>
        <dbReference type="ARBA" id="ARBA00022723"/>
    </source>
</evidence>
<evidence type="ECO:0000313" key="6">
    <source>
        <dbReference type="Proteomes" id="UP000177876"/>
    </source>
</evidence>
<feature type="domain" description="Peptidase M20 dimerisation" evidence="4">
    <location>
        <begin position="196"/>
        <end position="341"/>
    </location>
</feature>
<dbReference type="Pfam" id="PF07687">
    <property type="entry name" value="M20_dimer"/>
    <property type="match status" value="1"/>
</dbReference>
<dbReference type="AlphaFoldDB" id="A0A1F2WI81"/>
<evidence type="ECO:0000256" key="3">
    <source>
        <dbReference type="ARBA" id="ARBA00022801"/>
    </source>
</evidence>
<dbReference type="Gene3D" id="3.30.70.360">
    <property type="match status" value="1"/>
</dbReference>
<proteinExistence type="predicted"/>
<dbReference type="InterPro" id="IPR002933">
    <property type="entry name" value="Peptidase_M20"/>
</dbReference>
<dbReference type="GO" id="GO:0046872">
    <property type="term" value="F:metal ion binding"/>
    <property type="evidence" value="ECO:0007669"/>
    <property type="project" value="UniProtKB-KW"/>
</dbReference>
<dbReference type="PANTHER" id="PTHR43270">
    <property type="entry name" value="BETA-ALA-HIS DIPEPTIDASE"/>
    <property type="match status" value="1"/>
</dbReference>
<dbReference type="Gene3D" id="3.40.630.10">
    <property type="entry name" value="Zn peptidases"/>
    <property type="match status" value="1"/>
</dbReference>
<dbReference type="InterPro" id="IPR051458">
    <property type="entry name" value="Cyt/Met_Dipeptidase"/>
</dbReference>
<protein>
    <recommendedName>
        <fullName evidence="4">Peptidase M20 dimerisation domain-containing protein</fullName>
    </recommendedName>
</protein>
<dbReference type="Pfam" id="PF01546">
    <property type="entry name" value="Peptidase_M20"/>
    <property type="match status" value="1"/>
</dbReference>
<dbReference type="GO" id="GO:0008233">
    <property type="term" value="F:peptidase activity"/>
    <property type="evidence" value="ECO:0007669"/>
    <property type="project" value="UniProtKB-KW"/>
</dbReference>
<evidence type="ECO:0000259" key="4">
    <source>
        <dbReference type="Pfam" id="PF07687"/>
    </source>
</evidence>
<accession>A0A1F2WI81</accession>
<evidence type="ECO:0000256" key="1">
    <source>
        <dbReference type="ARBA" id="ARBA00022670"/>
    </source>
</evidence>
<sequence>MDQSKLRASVSSMMPRVQADLEELVRHASVSLPGFPPEPLRETAESVASLLESVGFREVRLIEMPEGNPSVMGEMQGPPGSLTVLLYAHYDVQPAGPEEEWESPPFEPSLRNGRLYGRGAADDKSGIVMHAAVARAFDGKPPVTIKIIVEGEEEATSHLDDEVLEHPEPYQADVIIIGDIGNWELGEPTLTTTLRGLAVCTVEVKTLKSPVHSGMFGGPAPDALMVLIKLLSRLLDENGNCAVEGVQPNKWEGLNYSEAVFRETAGVLPGIPLIGDGTVSDRLWAKPSVTVIGLDAPAAEGAANALIPEARAVISMRVPPGLDCEHARKSLAEHLRASAPWGIEVSVIEGQAGPAFAAKTDGPGYAAAKRAMHEAYGKDSVLMGQGGSIPLVCNLAIAAPQAEIILWGAEDSAAAIHSSNESVDLAELERCILAEALLLQYIAENPS</sequence>
<dbReference type="NCBIfam" id="NF005914">
    <property type="entry name" value="PRK07907.1"/>
    <property type="match status" value="1"/>
</dbReference>
<dbReference type="STRING" id="1797197.A2Y75_01095"/>
<keyword evidence="2" id="KW-0479">Metal-binding</keyword>
<name>A0A1F2WI81_9ACTN</name>
<dbReference type="Proteomes" id="UP000177876">
    <property type="component" value="Unassembled WGS sequence"/>
</dbReference>
<reference evidence="5 6" key="1">
    <citation type="journal article" date="2016" name="Nat. Commun.">
        <title>Thousands of microbial genomes shed light on interconnected biogeochemical processes in an aquifer system.</title>
        <authorList>
            <person name="Anantharaman K."/>
            <person name="Brown C.T."/>
            <person name="Hug L.A."/>
            <person name="Sharon I."/>
            <person name="Castelle C.J."/>
            <person name="Probst A.J."/>
            <person name="Thomas B.C."/>
            <person name="Singh A."/>
            <person name="Wilkins M.J."/>
            <person name="Karaoz U."/>
            <person name="Brodie E.L."/>
            <person name="Williams K.H."/>
            <person name="Hubbard S.S."/>
            <person name="Banfield J.F."/>
        </authorList>
    </citation>
    <scope>NUCLEOTIDE SEQUENCE [LARGE SCALE GENOMIC DNA]</scope>
</reference>
<dbReference type="PANTHER" id="PTHR43270:SF12">
    <property type="entry name" value="SUCCINYL-DIAMINOPIMELATE DESUCCINYLASE"/>
    <property type="match status" value="1"/>
</dbReference>
<comment type="caution">
    <text evidence="5">The sequence shown here is derived from an EMBL/GenBank/DDBJ whole genome shotgun (WGS) entry which is preliminary data.</text>
</comment>
<organism evidence="5 6">
    <name type="scientific">Candidatus Solincola sediminis</name>
    <dbReference type="NCBI Taxonomy" id="1797199"/>
    <lineage>
        <taxon>Bacteria</taxon>
        <taxon>Bacillati</taxon>
        <taxon>Actinomycetota</taxon>
        <taxon>Candidatus Geothermincolia</taxon>
        <taxon>Candidatus Geothermincolales</taxon>
        <taxon>Candidatus Geothermincolaceae</taxon>
        <taxon>Candidatus Solincola</taxon>
    </lineage>
</organism>
<gene>
    <name evidence="5" type="ORF">A2Y75_01095</name>
</gene>
<dbReference type="SUPFAM" id="SSF53187">
    <property type="entry name" value="Zn-dependent exopeptidases"/>
    <property type="match status" value="1"/>
</dbReference>
<evidence type="ECO:0000313" key="5">
    <source>
        <dbReference type="EMBL" id="OFW56543.1"/>
    </source>
</evidence>
<keyword evidence="3" id="KW-0378">Hydrolase</keyword>